<proteinExistence type="predicted"/>
<comment type="caution">
    <text evidence="2">The sequence shown here is derived from an EMBL/GenBank/DDBJ whole genome shotgun (WGS) entry which is preliminary data.</text>
</comment>
<evidence type="ECO:0000313" key="2">
    <source>
        <dbReference type="EMBL" id="STV72620.1"/>
    </source>
</evidence>
<reference evidence="2 3" key="1">
    <citation type="submission" date="2018-06" db="EMBL/GenBank/DDBJ databases">
        <authorList>
            <consortium name="Pathogen Informatics"/>
            <person name="Doyle S."/>
        </authorList>
    </citation>
    <scope>NUCLEOTIDE SEQUENCE [LARGE SCALE GENOMIC DNA]</scope>
    <source>
        <strain evidence="2 3">NCTC11685</strain>
    </source>
</reference>
<dbReference type="AlphaFoldDB" id="A0A7H4N0A4"/>
<feature type="compositionally biased region" description="Low complexity" evidence="1">
    <location>
        <begin position="191"/>
        <end position="204"/>
    </location>
</feature>
<dbReference type="EMBL" id="UGMS01000001">
    <property type="protein sequence ID" value="STV72620.1"/>
    <property type="molecule type" value="Genomic_DNA"/>
</dbReference>
<feature type="compositionally biased region" description="Basic and acidic residues" evidence="1">
    <location>
        <begin position="175"/>
        <end position="187"/>
    </location>
</feature>
<dbReference type="PANTHER" id="PTHR33973">
    <property type="entry name" value="OS07G0153300 PROTEIN"/>
    <property type="match status" value="1"/>
</dbReference>
<feature type="region of interest" description="Disordered" evidence="1">
    <location>
        <begin position="175"/>
        <end position="217"/>
    </location>
</feature>
<protein>
    <submittedName>
        <fullName evidence="2">Plasmid partition ParA protein</fullName>
    </submittedName>
</protein>
<accession>A0A7H4N0A4</accession>
<dbReference type="PANTHER" id="PTHR33973:SF4">
    <property type="entry name" value="OS07G0153300 PROTEIN"/>
    <property type="match status" value="1"/>
</dbReference>
<gene>
    <name evidence="2" type="ORF">NCTC11685_00670</name>
</gene>
<dbReference type="Pfam" id="PF07103">
    <property type="entry name" value="DUF1365"/>
    <property type="match status" value="1"/>
</dbReference>
<name>A0A7H4N0A4_9ENTR</name>
<evidence type="ECO:0000256" key="1">
    <source>
        <dbReference type="SAM" id="MobiDB-lite"/>
    </source>
</evidence>
<dbReference type="InterPro" id="IPR010775">
    <property type="entry name" value="DUF1365"/>
</dbReference>
<feature type="compositionally biased region" description="Basic and acidic residues" evidence="1">
    <location>
        <begin position="205"/>
        <end position="215"/>
    </location>
</feature>
<organism evidence="2 3">
    <name type="scientific">Klebsiella michiganensis</name>
    <dbReference type="NCBI Taxonomy" id="1134687"/>
    <lineage>
        <taxon>Bacteria</taxon>
        <taxon>Pseudomonadati</taxon>
        <taxon>Pseudomonadota</taxon>
        <taxon>Gammaproteobacteria</taxon>
        <taxon>Enterobacterales</taxon>
        <taxon>Enterobacteriaceae</taxon>
        <taxon>Klebsiella/Raoultella group</taxon>
        <taxon>Klebsiella</taxon>
    </lineage>
</organism>
<evidence type="ECO:0000313" key="3">
    <source>
        <dbReference type="Proteomes" id="UP000254863"/>
    </source>
</evidence>
<dbReference type="Proteomes" id="UP000254863">
    <property type="component" value="Unassembled WGS sequence"/>
</dbReference>
<sequence>MNSCLYQGVLRHRRLQPKAHHFRYRIFMAWLDLDELDRLGEAGIRRNRFAAASFYDADYPLGTPLKAQVLNRLENLTGARPDGRVMLLTQLRYLGFHFNPVNFYYCYDGAGTLRWVLAEVRNTPWNERHYYAVDGQRARPLAKAFHVSPFNPMDMVYLWRFNSPGKTLHMHIEKPSGRESLRRHAGPEPRAFNAGQPARAAAAHSADDAENRPRDLLAGAAAMAQARAAVQPSCQQE</sequence>